<gene>
    <name evidence="2" type="ORF">B0H64DRAFT_318029</name>
</gene>
<dbReference type="Gene3D" id="3.90.1200.10">
    <property type="match status" value="1"/>
</dbReference>
<dbReference type="GeneID" id="87837314"/>
<dbReference type="Proteomes" id="UP001278766">
    <property type="component" value="Unassembled WGS sequence"/>
</dbReference>
<reference evidence="2" key="1">
    <citation type="journal article" date="2023" name="Mol. Phylogenet. Evol.">
        <title>Genome-scale phylogeny and comparative genomics of the fungal order Sordariales.</title>
        <authorList>
            <person name="Hensen N."/>
            <person name="Bonometti L."/>
            <person name="Westerberg I."/>
            <person name="Brannstrom I.O."/>
            <person name="Guillou S."/>
            <person name="Cros-Aarteil S."/>
            <person name="Calhoun S."/>
            <person name="Haridas S."/>
            <person name="Kuo A."/>
            <person name="Mondo S."/>
            <person name="Pangilinan J."/>
            <person name="Riley R."/>
            <person name="LaButti K."/>
            <person name="Andreopoulos B."/>
            <person name="Lipzen A."/>
            <person name="Chen C."/>
            <person name="Yan M."/>
            <person name="Daum C."/>
            <person name="Ng V."/>
            <person name="Clum A."/>
            <person name="Steindorff A."/>
            <person name="Ohm R.A."/>
            <person name="Martin F."/>
            <person name="Silar P."/>
            <person name="Natvig D.O."/>
            <person name="Lalanne C."/>
            <person name="Gautier V."/>
            <person name="Ament-Velasquez S.L."/>
            <person name="Kruys A."/>
            <person name="Hutchinson M.I."/>
            <person name="Powell A.J."/>
            <person name="Barry K."/>
            <person name="Miller A.N."/>
            <person name="Grigoriev I.V."/>
            <person name="Debuchy R."/>
            <person name="Gladieux P."/>
            <person name="Hiltunen Thoren M."/>
            <person name="Johannesson H."/>
        </authorList>
    </citation>
    <scope>NUCLEOTIDE SEQUENCE</scope>
    <source>
        <strain evidence="2">CBS 168.71</strain>
    </source>
</reference>
<dbReference type="RefSeq" id="XP_062662276.1">
    <property type="nucleotide sequence ID" value="XM_062800366.1"/>
</dbReference>
<keyword evidence="2" id="KW-0808">Transferase</keyword>
<dbReference type="InterPro" id="IPR011009">
    <property type="entry name" value="Kinase-like_dom_sf"/>
</dbReference>
<dbReference type="Pfam" id="PF01636">
    <property type="entry name" value="APH"/>
    <property type="match status" value="1"/>
</dbReference>
<accession>A0AAE0HLI9</accession>
<name>A0AAE0HLI9_9PEZI</name>
<evidence type="ECO:0000313" key="3">
    <source>
        <dbReference type="Proteomes" id="UP001278766"/>
    </source>
</evidence>
<dbReference type="GO" id="GO:0016301">
    <property type="term" value="F:kinase activity"/>
    <property type="evidence" value="ECO:0007669"/>
    <property type="project" value="UniProtKB-KW"/>
</dbReference>
<feature type="domain" description="Aminoglycoside phosphotransferase" evidence="1">
    <location>
        <begin position="117"/>
        <end position="341"/>
    </location>
</feature>
<organism evidence="2 3">
    <name type="scientific">Chaetomium fimeti</name>
    <dbReference type="NCBI Taxonomy" id="1854472"/>
    <lineage>
        <taxon>Eukaryota</taxon>
        <taxon>Fungi</taxon>
        <taxon>Dikarya</taxon>
        <taxon>Ascomycota</taxon>
        <taxon>Pezizomycotina</taxon>
        <taxon>Sordariomycetes</taxon>
        <taxon>Sordariomycetidae</taxon>
        <taxon>Sordariales</taxon>
        <taxon>Chaetomiaceae</taxon>
        <taxon>Chaetomium</taxon>
    </lineage>
</organism>
<dbReference type="PANTHER" id="PTHR21310:SF37">
    <property type="entry name" value="AMINOGLYCOSIDE PHOSPHOTRANSFERASE DOMAIN-CONTAINING PROTEIN"/>
    <property type="match status" value="1"/>
</dbReference>
<dbReference type="SUPFAM" id="SSF56112">
    <property type="entry name" value="Protein kinase-like (PK-like)"/>
    <property type="match status" value="1"/>
</dbReference>
<dbReference type="AlphaFoldDB" id="A0AAE0HLI9"/>
<dbReference type="EMBL" id="JAUEPN010000002">
    <property type="protein sequence ID" value="KAK3298762.1"/>
    <property type="molecule type" value="Genomic_DNA"/>
</dbReference>
<evidence type="ECO:0000259" key="1">
    <source>
        <dbReference type="Pfam" id="PF01636"/>
    </source>
</evidence>
<dbReference type="InterPro" id="IPR051678">
    <property type="entry name" value="AGP_Transferase"/>
</dbReference>
<comment type="caution">
    <text evidence="2">The sequence shown here is derived from an EMBL/GenBank/DDBJ whole genome shotgun (WGS) entry which is preliminary data.</text>
</comment>
<reference evidence="2" key="2">
    <citation type="submission" date="2023-06" db="EMBL/GenBank/DDBJ databases">
        <authorList>
            <consortium name="Lawrence Berkeley National Laboratory"/>
            <person name="Haridas S."/>
            <person name="Hensen N."/>
            <person name="Bonometti L."/>
            <person name="Westerberg I."/>
            <person name="Brannstrom I.O."/>
            <person name="Guillou S."/>
            <person name="Cros-Aarteil S."/>
            <person name="Calhoun S."/>
            <person name="Kuo A."/>
            <person name="Mondo S."/>
            <person name="Pangilinan J."/>
            <person name="Riley R."/>
            <person name="Labutti K."/>
            <person name="Andreopoulos B."/>
            <person name="Lipzen A."/>
            <person name="Chen C."/>
            <person name="Yanf M."/>
            <person name="Daum C."/>
            <person name="Ng V."/>
            <person name="Clum A."/>
            <person name="Steindorff A."/>
            <person name="Ohm R."/>
            <person name="Martin F."/>
            <person name="Silar P."/>
            <person name="Natvig D."/>
            <person name="Lalanne C."/>
            <person name="Gautier V."/>
            <person name="Ament-Velasquez S.L."/>
            <person name="Kruys A."/>
            <person name="Hutchinson M.I."/>
            <person name="Powell A.J."/>
            <person name="Barry K."/>
            <person name="Miller A.N."/>
            <person name="Grigoriev I.V."/>
            <person name="Debuchy R."/>
            <person name="Gladieux P."/>
            <person name="Thoren M.H."/>
            <person name="Johannesson H."/>
        </authorList>
    </citation>
    <scope>NUCLEOTIDE SEQUENCE</scope>
    <source>
        <strain evidence="2">CBS 168.71</strain>
    </source>
</reference>
<protein>
    <submittedName>
        <fullName evidence="2">Kinase-like domain-containing protein</fullName>
    </submittedName>
</protein>
<keyword evidence="2" id="KW-0418">Kinase</keyword>
<proteinExistence type="predicted"/>
<keyword evidence="3" id="KW-1185">Reference proteome</keyword>
<dbReference type="PANTHER" id="PTHR21310">
    <property type="entry name" value="AMINOGLYCOSIDE PHOSPHOTRANSFERASE-RELATED-RELATED"/>
    <property type="match status" value="1"/>
</dbReference>
<dbReference type="InterPro" id="IPR002575">
    <property type="entry name" value="Aminoglycoside_PTrfase"/>
</dbReference>
<evidence type="ECO:0000313" key="2">
    <source>
        <dbReference type="EMBL" id="KAK3298762.1"/>
    </source>
</evidence>
<sequence>MVSYSSRIPLWSLLPGDHIVPAEARASTIGHAADEFPTMTDDQYRRLKNDFIESLDPNAVCALASKHNRGRPCRVVAKASGSFNVCFFVEFDGKGPEWAVRIPIEPAFELLENAWIKVQSEVATMRYLQKETRIPVPCVFAYGRDVCLTKSRTRTQMFIISGFVHGHALNKSLLVGAEEQARKRFYSQLIDVLTELRGLEFPVMGSLMPDADRGSCPHVGPVISMSATTLLQPHHSAAGHPSFQRPPRKPFASASEYMKYQLSLISGFLLLPVADHTIDDIKEEMFAFRGIEQISQDIFTSQLDGGPFVLHHLDLRSANIIVDGEFNIKAIIDWEFSGTIPRRLFTPPSWITGHDATETDEQIQMHTDFRAVLDEKSKAHARCRRLREEWYDERTTAEANKAFYLAHVLRRPTDVTDVFSAFVAQQHPNKPFDELVSHFFHHNQALTLEAHRRADQCERYTQHLKDNGLYETDLDRLLARSEAFKATWR</sequence>